<gene>
    <name evidence="2" type="ORF">SAMN05421879_10160</name>
</gene>
<dbReference type="Proteomes" id="UP000219688">
    <property type="component" value="Unassembled WGS sequence"/>
</dbReference>
<evidence type="ECO:0000313" key="3">
    <source>
        <dbReference type="Proteomes" id="UP000219688"/>
    </source>
</evidence>
<proteinExistence type="predicted"/>
<protein>
    <submittedName>
        <fullName evidence="2">Uncharacterized protein</fullName>
    </submittedName>
</protein>
<sequence length="149" mass="15820">MQQDRLKNPHPWTYEIPLAVVLTLVLVAVLGVHGGRAVANLLAGGGWGWPAATQLFPSLPALMRGDAGAGLTDPGVVAGPEALTTWMSIASAVNLLGSLALGCVVYRRWGPNRLRGMASRAEAASLLGLPRLRRHRAVIRPDLHGKDPR</sequence>
<keyword evidence="1" id="KW-1133">Transmembrane helix</keyword>
<keyword evidence="3" id="KW-1185">Reference proteome</keyword>
<reference evidence="3" key="1">
    <citation type="submission" date="2017-08" db="EMBL/GenBank/DDBJ databases">
        <authorList>
            <person name="Varghese N."/>
            <person name="Submissions S."/>
        </authorList>
    </citation>
    <scope>NUCLEOTIDE SEQUENCE [LARGE SCALE GENOMIC DNA]</scope>
    <source>
        <strain evidence="3">USBA17B2</strain>
    </source>
</reference>
<keyword evidence="1" id="KW-0812">Transmembrane</keyword>
<name>A0A285VF64_9MICO</name>
<dbReference type="RefSeq" id="WP_097186308.1">
    <property type="nucleotide sequence ID" value="NZ_OBQK01000001.1"/>
</dbReference>
<dbReference type="EMBL" id="OBQK01000001">
    <property type="protein sequence ID" value="SOC51171.1"/>
    <property type="molecule type" value="Genomic_DNA"/>
</dbReference>
<keyword evidence="1" id="KW-0472">Membrane</keyword>
<evidence type="ECO:0000256" key="1">
    <source>
        <dbReference type="SAM" id="Phobius"/>
    </source>
</evidence>
<organism evidence="2 3">
    <name type="scientific">Ornithinimicrobium cerasi</name>
    <dbReference type="NCBI Taxonomy" id="2248773"/>
    <lineage>
        <taxon>Bacteria</taxon>
        <taxon>Bacillati</taxon>
        <taxon>Actinomycetota</taxon>
        <taxon>Actinomycetes</taxon>
        <taxon>Micrococcales</taxon>
        <taxon>Ornithinimicrobiaceae</taxon>
        <taxon>Ornithinimicrobium</taxon>
    </lineage>
</organism>
<feature type="transmembrane region" description="Helical" evidence="1">
    <location>
        <begin position="12"/>
        <end position="32"/>
    </location>
</feature>
<accession>A0A285VF64</accession>
<dbReference type="AlphaFoldDB" id="A0A285VF64"/>
<feature type="transmembrane region" description="Helical" evidence="1">
    <location>
        <begin position="86"/>
        <end position="106"/>
    </location>
</feature>
<evidence type="ECO:0000313" key="2">
    <source>
        <dbReference type="EMBL" id="SOC51171.1"/>
    </source>
</evidence>